<evidence type="ECO:0000256" key="1">
    <source>
        <dbReference type="SAM" id="SignalP"/>
    </source>
</evidence>
<name>A0A165BWR1_EXIGL</name>
<reference evidence="2 3" key="1">
    <citation type="journal article" date="2016" name="Mol. Biol. Evol.">
        <title>Comparative Genomics of Early-Diverging Mushroom-Forming Fungi Provides Insights into the Origins of Lignocellulose Decay Capabilities.</title>
        <authorList>
            <person name="Nagy L.G."/>
            <person name="Riley R."/>
            <person name="Tritt A."/>
            <person name="Adam C."/>
            <person name="Daum C."/>
            <person name="Floudas D."/>
            <person name="Sun H."/>
            <person name="Yadav J.S."/>
            <person name="Pangilinan J."/>
            <person name="Larsson K.H."/>
            <person name="Matsuura K."/>
            <person name="Barry K."/>
            <person name="Labutti K."/>
            <person name="Kuo R."/>
            <person name="Ohm R.A."/>
            <person name="Bhattacharya S.S."/>
            <person name="Shirouzu T."/>
            <person name="Yoshinaga Y."/>
            <person name="Martin F.M."/>
            <person name="Grigoriev I.V."/>
            <person name="Hibbett D.S."/>
        </authorList>
    </citation>
    <scope>NUCLEOTIDE SEQUENCE [LARGE SCALE GENOMIC DNA]</scope>
    <source>
        <strain evidence="2 3">HHB12029</strain>
    </source>
</reference>
<feature type="signal peptide" evidence="1">
    <location>
        <begin position="1"/>
        <end position="19"/>
    </location>
</feature>
<feature type="chain" id="PRO_5007855796" evidence="1">
    <location>
        <begin position="20"/>
        <end position="86"/>
    </location>
</feature>
<dbReference type="Proteomes" id="UP000077266">
    <property type="component" value="Unassembled WGS sequence"/>
</dbReference>
<protein>
    <submittedName>
        <fullName evidence="2">Uncharacterized protein</fullName>
    </submittedName>
</protein>
<dbReference type="InParanoid" id="A0A165BWR1"/>
<keyword evidence="3" id="KW-1185">Reference proteome</keyword>
<keyword evidence="1" id="KW-0732">Signal</keyword>
<accession>A0A165BWR1</accession>
<gene>
    <name evidence="2" type="ORF">EXIGLDRAFT_779758</name>
</gene>
<evidence type="ECO:0000313" key="2">
    <source>
        <dbReference type="EMBL" id="KZV81383.1"/>
    </source>
</evidence>
<dbReference type="EMBL" id="KV426395">
    <property type="protein sequence ID" value="KZV81383.1"/>
    <property type="molecule type" value="Genomic_DNA"/>
</dbReference>
<sequence length="86" mass="9184">MRIAQIICVMASYGSLVLAAPLRDGPDVSQVDAPVQYKRFNKDGTLESLALSKPPEYKRFKADGVATIAPDCAPAYKRDEGGVLGA</sequence>
<evidence type="ECO:0000313" key="3">
    <source>
        <dbReference type="Proteomes" id="UP000077266"/>
    </source>
</evidence>
<proteinExistence type="predicted"/>
<organism evidence="2 3">
    <name type="scientific">Exidia glandulosa HHB12029</name>
    <dbReference type="NCBI Taxonomy" id="1314781"/>
    <lineage>
        <taxon>Eukaryota</taxon>
        <taxon>Fungi</taxon>
        <taxon>Dikarya</taxon>
        <taxon>Basidiomycota</taxon>
        <taxon>Agaricomycotina</taxon>
        <taxon>Agaricomycetes</taxon>
        <taxon>Auriculariales</taxon>
        <taxon>Exidiaceae</taxon>
        <taxon>Exidia</taxon>
    </lineage>
</organism>
<dbReference type="AlphaFoldDB" id="A0A165BWR1"/>